<dbReference type="RefSeq" id="WP_243245380.1">
    <property type="nucleotide sequence ID" value="NZ_LOHG01000004.1"/>
</dbReference>
<name>A0ABS9ZGT6_9PSED</name>
<protein>
    <submittedName>
        <fullName evidence="1">Uncharacterized protein</fullName>
    </submittedName>
</protein>
<organism evidence="1 2">
    <name type="scientific">Pseudomonas maioricensis</name>
    <dbReference type="NCBI Taxonomy" id="1766623"/>
    <lineage>
        <taxon>Bacteria</taxon>
        <taxon>Pseudomonadati</taxon>
        <taxon>Pseudomonadota</taxon>
        <taxon>Gammaproteobacteria</taxon>
        <taxon>Pseudomonadales</taxon>
        <taxon>Pseudomonadaceae</taxon>
        <taxon>Pseudomonas</taxon>
    </lineage>
</organism>
<gene>
    <name evidence="1" type="ORF">AUC61_07650</name>
</gene>
<accession>A0ABS9ZGT6</accession>
<evidence type="ECO:0000313" key="2">
    <source>
        <dbReference type="Proteomes" id="UP001320513"/>
    </source>
</evidence>
<evidence type="ECO:0000313" key="1">
    <source>
        <dbReference type="EMBL" id="MCI8209407.1"/>
    </source>
</evidence>
<reference evidence="1 2" key="1">
    <citation type="submission" date="2015-12" db="EMBL/GenBank/DDBJ databases">
        <title>Phylogenomics in the description of a new species in the Pseudomonas syringae group.</title>
        <authorList>
            <person name="Busquets A."/>
            <person name="Gomila M."/>
            <person name="Beiki F."/>
            <person name="Rahimian H."/>
            <person name="Mulet M."/>
            <person name="Sanchez D."/>
            <person name="Garcia-Valdes E."/>
            <person name="Lalucat J."/>
        </authorList>
    </citation>
    <scope>NUCLEOTIDE SEQUENCE [LARGE SCALE GENOMIC DNA]</scope>
    <source>
        <strain evidence="1 2">S25</strain>
    </source>
</reference>
<sequence length="328" mass="36623">MEVTVRVMSCGLEIDRITRPLRTEGGQPAITYRKLLWPVKNGCIEIGTVDDVVPLTQDAVWEDWTTLVTSLLPSPLPTQINACSDLLQIRFREELPSGILSSISSLTCLGLEQEARALLVDFLRERKESERLYRLLLSHLIEGNEASDNDTDLVPNGDNLEQEIALGLIPENEGDDDWGWESADEIQTPKINDQHLREAAKRTQEALCSYRPIEGGARAPDLAGPLEDFDWIDDRLITQQPNAISRVENVLMERTAKLGETALDVLRYFVDNPGDRSAHAELVLGYAISDINKLLSGSLRHYLNRNSSGGWVCHSWVPNLLSALDEVS</sequence>
<comment type="caution">
    <text evidence="1">The sequence shown here is derived from an EMBL/GenBank/DDBJ whole genome shotgun (WGS) entry which is preliminary data.</text>
</comment>
<proteinExistence type="predicted"/>
<keyword evidence="2" id="KW-1185">Reference proteome</keyword>
<dbReference type="Proteomes" id="UP001320513">
    <property type="component" value="Unassembled WGS sequence"/>
</dbReference>
<dbReference type="EMBL" id="LOHG01000004">
    <property type="protein sequence ID" value="MCI8209407.1"/>
    <property type="molecule type" value="Genomic_DNA"/>
</dbReference>